<accession>A0A0H4X2Q2</accession>
<keyword evidence="3" id="KW-1185">Reference proteome</keyword>
<organism evidence="2 3">
    <name type="scientific">Pseudomyxococcus hansupus</name>
    <dbReference type="NCBI Taxonomy" id="1297742"/>
    <lineage>
        <taxon>Bacteria</taxon>
        <taxon>Pseudomonadati</taxon>
        <taxon>Myxococcota</taxon>
        <taxon>Myxococcia</taxon>
        <taxon>Myxococcales</taxon>
        <taxon>Cystobacterineae</taxon>
        <taxon>Myxococcaceae</taxon>
        <taxon>Pseudomyxococcus</taxon>
    </lineage>
</organism>
<dbReference type="KEGG" id="mym:A176_004837"/>
<name>A0A0H4X2Q2_9BACT</name>
<sequence length="86" mass="9405">MGLTAAGGQQHGCHQRREQGCSHSLGHAASRRSVWRRHHRDLAVCVSMKRVWQGLRARAVAGGSENSDTETGESSRDGNTCLAFFE</sequence>
<protein>
    <submittedName>
        <fullName evidence="2">Uncharacterized protein</fullName>
    </submittedName>
</protein>
<feature type="region of interest" description="Disordered" evidence="1">
    <location>
        <begin position="59"/>
        <end position="79"/>
    </location>
</feature>
<reference evidence="2 3" key="1">
    <citation type="journal article" date="2016" name="PLoS ONE">
        <title>Complete Genome Sequence and Comparative Genomics of a Novel Myxobacterium Myxococcus hansupus.</title>
        <authorList>
            <person name="Sharma G."/>
            <person name="Narwani T."/>
            <person name="Subramanian S."/>
        </authorList>
    </citation>
    <scope>NUCLEOTIDE SEQUENCE [LARGE SCALE GENOMIC DNA]</scope>
    <source>
        <strain evidence="3">mixupus</strain>
    </source>
</reference>
<proteinExistence type="predicted"/>
<dbReference type="EMBL" id="CP012109">
    <property type="protein sequence ID" value="AKQ67925.1"/>
    <property type="molecule type" value="Genomic_DNA"/>
</dbReference>
<evidence type="ECO:0000313" key="3">
    <source>
        <dbReference type="Proteomes" id="UP000009026"/>
    </source>
</evidence>
<feature type="region of interest" description="Disordered" evidence="1">
    <location>
        <begin position="1"/>
        <end position="36"/>
    </location>
</feature>
<gene>
    <name evidence="2" type="ORF">A176_004837</name>
</gene>
<evidence type="ECO:0000256" key="1">
    <source>
        <dbReference type="SAM" id="MobiDB-lite"/>
    </source>
</evidence>
<dbReference type="STRING" id="1297742.A176_004837"/>
<evidence type="ECO:0000313" key="2">
    <source>
        <dbReference type="EMBL" id="AKQ67925.1"/>
    </source>
</evidence>
<dbReference type="AlphaFoldDB" id="A0A0H4X2Q2"/>
<dbReference type="Proteomes" id="UP000009026">
    <property type="component" value="Chromosome"/>
</dbReference>